<dbReference type="GO" id="GO:0005886">
    <property type="term" value="C:plasma membrane"/>
    <property type="evidence" value="ECO:0007669"/>
    <property type="project" value="TreeGrafter"/>
</dbReference>
<dbReference type="GO" id="GO:0009103">
    <property type="term" value="P:lipopolysaccharide biosynthetic process"/>
    <property type="evidence" value="ECO:0007669"/>
    <property type="project" value="UniProtKB-KW"/>
</dbReference>
<feature type="domain" description="Glycosyltransferase 2-like" evidence="9">
    <location>
        <begin position="28"/>
        <end position="98"/>
    </location>
</feature>
<dbReference type="RefSeq" id="WP_126548992.1">
    <property type="nucleotide sequence ID" value="NZ_BIFS01000001.1"/>
</dbReference>
<proteinExistence type="predicted"/>
<evidence type="ECO:0000256" key="5">
    <source>
        <dbReference type="ARBA" id="ARBA00022985"/>
    </source>
</evidence>
<evidence type="ECO:0000256" key="7">
    <source>
        <dbReference type="ARBA" id="ARBA00023136"/>
    </source>
</evidence>
<name>A0A402ADV9_9CHLR</name>
<keyword evidence="11" id="KW-1185">Reference proteome</keyword>
<evidence type="ECO:0000256" key="2">
    <source>
        <dbReference type="ARBA" id="ARBA00022676"/>
    </source>
</evidence>
<reference evidence="11" key="1">
    <citation type="submission" date="2018-12" db="EMBL/GenBank/DDBJ databases">
        <title>Tengunoibacter tsumagoiensis gen. nov., sp. nov., Dictyobacter kobayashii sp. nov., D. alpinus sp. nov., and D. joshuensis sp. nov. and description of Dictyobacteraceae fam. nov. within the order Ktedonobacterales isolated from Tengu-no-mugimeshi.</title>
        <authorList>
            <person name="Wang C.M."/>
            <person name="Zheng Y."/>
            <person name="Sakai Y."/>
            <person name="Toyoda A."/>
            <person name="Minakuchi Y."/>
            <person name="Abe K."/>
            <person name="Yokota A."/>
            <person name="Yabe S."/>
        </authorList>
    </citation>
    <scope>NUCLEOTIDE SEQUENCE [LARGE SCALE GENOMIC DNA]</scope>
    <source>
        <strain evidence="11">Uno11</strain>
    </source>
</reference>
<evidence type="ECO:0000256" key="6">
    <source>
        <dbReference type="ARBA" id="ARBA00022989"/>
    </source>
</evidence>
<keyword evidence="6 8" id="KW-1133">Transmembrane helix</keyword>
<dbReference type="PANTHER" id="PTHR48090">
    <property type="entry name" value="UNDECAPRENYL-PHOSPHATE 4-DEOXY-4-FORMAMIDO-L-ARABINOSE TRANSFERASE-RELATED"/>
    <property type="match status" value="1"/>
</dbReference>
<evidence type="ECO:0000256" key="8">
    <source>
        <dbReference type="SAM" id="Phobius"/>
    </source>
</evidence>
<dbReference type="GO" id="GO:0099621">
    <property type="term" value="F:undecaprenyl-phosphate 4-deoxy-4-formamido-L-arabinose transferase activity"/>
    <property type="evidence" value="ECO:0007669"/>
    <property type="project" value="TreeGrafter"/>
</dbReference>
<dbReference type="PANTHER" id="PTHR48090:SF3">
    <property type="entry name" value="UNDECAPRENYL-PHOSPHATE 4-DEOXY-4-FORMAMIDO-L-ARABINOSE TRANSFERASE"/>
    <property type="match status" value="1"/>
</dbReference>
<keyword evidence="4 8" id="KW-0812">Transmembrane</keyword>
<dbReference type="SUPFAM" id="SSF53448">
    <property type="entry name" value="Nucleotide-diphospho-sugar transferases"/>
    <property type="match status" value="1"/>
</dbReference>
<keyword evidence="1" id="KW-1003">Cell membrane</keyword>
<evidence type="ECO:0000313" key="10">
    <source>
        <dbReference type="EMBL" id="GCE17276.1"/>
    </source>
</evidence>
<evidence type="ECO:0000256" key="1">
    <source>
        <dbReference type="ARBA" id="ARBA00022475"/>
    </source>
</evidence>
<keyword evidence="7 8" id="KW-0472">Membrane</keyword>
<dbReference type="EMBL" id="BIFS01000001">
    <property type="protein sequence ID" value="GCE17276.1"/>
    <property type="molecule type" value="Genomic_DNA"/>
</dbReference>
<dbReference type="InterPro" id="IPR050256">
    <property type="entry name" value="Glycosyltransferase_2"/>
</dbReference>
<protein>
    <recommendedName>
        <fullName evidence="9">Glycosyltransferase 2-like domain-containing protein</fullName>
    </recommendedName>
</protein>
<feature type="transmembrane region" description="Helical" evidence="8">
    <location>
        <begin position="100"/>
        <end position="119"/>
    </location>
</feature>
<evidence type="ECO:0000259" key="9">
    <source>
        <dbReference type="Pfam" id="PF00535"/>
    </source>
</evidence>
<gene>
    <name evidence="10" type="ORF">KDK_10760</name>
</gene>
<keyword evidence="2" id="KW-0328">Glycosyltransferase</keyword>
<dbReference type="Gene3D" id="3.90.550.10">
    <property type="entry name" value="Spore Coat Polysaccharide Biosynthesis Protein SpsA, Chain A"/>
    <property type="match status" value="1"/>
</dbReference>
<comment type="caution">
    <text evidence="10">The sequence shown here is derived from an EMBL/GenBank/DDBJ whole genome shotgun (WGS) entry which is preliminary data.</text>
</comment>
<keyword evidence="3" id="KW-0808">Transferase</keyword>
<dbReference type="OrthoDB" id="9810303at2"/>
<dbReference type="AlphaFoldDB" id="A0A402ADV9"/>
<keyword evidence="5" id="KW-0448">Lipopolysaccharide biosynthesis</keyword>
<evidence type="ECO:0000256" key="4">
    <source>
        <dbReference type="ARBA" id="ARBA00022692"/>
    </source>
</evidence>
<accession>A0A402ADV9</accession>
<sequence>MQQSEMAIKEHASELATPELLSKHIDITIVVPLMNEQESVRILFERIQAQINQIGKSYEIIFVDDGSTDKTFEVLKALHEENPGIVHVVRFRRNFGKTPGSLLVLSALVVMWSLLWMVICRMTHRRFHAI</sequence>
<evidence type="ECO:0000313" key="11">
    <source>
        <dbReference type="Proteomes" id="UP000287188"/>
    </source>
</evidence>
<dbReference type="InterPro" id="IPR001173">
    <property type="entry name" value="Glyco_trans_2-like"/>
</dbReference>
<dbReference type="Pfam" id="PF00535">
    <property type="entry name" value="Glycos_transf_2"/>
    <property type="match status" value="1"/>
</dbReference>
<organism evidence="10 11">
    <name type="scientific">Dictyobacter kobayashii</name>
    <dbReference type="NCBI Taxonomy" id="2014872"/>
    <lineage>
        <taxon>Bacteria</taxon>
        <taxon>Bacillati</taxon>
        <taxon>Chloroflexota</taxon>
        <taxon>Ktedonobacteria</taxon>
        <taxon>Ktedonobacterales</taxon>
        <taxon>Dictyobacteraceae</taxon>
        <taxon>Dictyobacter</taxon>
    </lineage>
</organism>
<evidence type="ECO:0000256" key="3">
    <source>
        <dbReference type="ARBA" id="ARBA00022679"/>
    </source>
</evidence>
<dbReference type="InterPro" id="IPR029044">
    <property type="entry name" value="Nucleotide-diphossugar_trans"/>
</dbReference>
<dbReference type="Proteomes" id="UP000287188">
    <property type="component" value="Unassembled WGS sequence"/>
</dbReference>